<evidence type="ECO:0008006" key="3">
    <source>
        <dbReference type="Google" id="ProtNLM"/>
    </source>
</evidence>
<gene>
    <name evidence="1" type="ORF">F4694_000923</name>
</gene>
<organism evidence="1 2">
    <name type="scientific">Neobacillus niacini</name>
    <dbReference type="NCBI Taxonomy" id="86668"/>
    <lineage>
        <taxon>Bacteria</taxon>
        <taxon>Bacillati</taxon>
        <taxon>Bacillota</taxon>
        <taxon>Bacilli</taxon>
        <taxon>Bacillales</taxon>
        <taxon>Bacillaceae</taxon>
        <taxon>Neobacillus</taxon>
    </lineage>
</organism>
<dbReference type="Proteomes" id="UP000548423">
    <property type="component" value="Unassembled WGS sequence"/>
</dbReference>
<dbReference type="EMBL" id="JACCBX010000002">
    <property type="protein sequence ID" value="NYE04179.1"/>
    <property type="molecule type" value="Genomic_DNA"/>
</dbReference>
<dbReference type="AlphaFoldDB" id="A0A852T8L9"/>
<reference evidence="2" key="1">
    <citation type="submission" date="2020-07" db="EMBL/GenBank/DDBJ databases">
        <authorList>
            <person name="Partida-Martinez L."/>
            <person name="Huntemann M."/>
            <person name="Clum A."/>
            <person name="Wang J."/>
            <person name="Palaniappan K."/>
            <person name="Ritter S."/>
            <person name="Chen I.-M."/>
            <person name="Stamatis D."/>
            <person name="Reddy T."/>
            <person name="O'Malley R."/>
            <person name="Daum C."/>
            <person name="Shapiro N."/>
            <person name="Ivanova N."/>
            <person name="Kyrpides N."/>
            <person name="Woyke T."/>
        </authorList>
    </citation>
    <scope>NUCLEOTIDE SEQUENCE [LARGE SCALE GENOMIC DNA]</scope>
    <source>
        <strain evidence="2">AT2.8</strain>
    </source>
</reference>
<reference evidence="2" key="2">
    <citation type="submission" date="2020-08" db="EMBL/GenBank/DDBJ databases">
        <title>The Agave Microbiome: Exploring the role of microbial communities in plant adaptations to desert environments.</title>
        <authorList>
            <person name="Partida-Martinez L.P."/>
        </authorList>
    </citation>
    <scope>NUCLEOTIDE SEQUENCE [LARGE SCALE GENOMIC DNA]</scope>
    <source>
        <strain evidence="2">AT2.8</strain>
    </source>
</reference>
<evidence type="ECO:0000313" key="2">
    <source>
        <dbReference type="Proteomes" id="UP000548423"/>
    </source>
</evidence>
<evidence type="ECO:0000313" key="1">
    <source>
        <dbReference type="EMBL" id="NYE04179.1"/>
    </source>
</evidence>
<protein>
    <recommendedName>
        <fullName evidence="3">Aminodeoxychorismate lyase</fullName>
    </recommendedName>
</protein>
<sequence length="158" mass="16871">MRINLLSSFAAGILIATTICGVVYFTDDTTSEKASAKSSGDIKLTAAQMKDELESAGYVVQTKEELEKTLEAAKGIETKPADSKELDKPVTQVVVNVADGMTSIDVANVLVQASLIPDAFVFTQDIEARGLQNALRPGSYTVNSGMSYDEIIGTIFKN</sequence>
<comment type="caution">
    <text evidence="1">The sequence shown here is derived from an EMBL/GenBank/DDBJ whole genome shotgun (WGS) entry which is preliminary data.</text>
</comment>
<name>A0A852T8L9_9BACI</name>
<proteinExistence type="predicted"/>
<accession>A0A852T8L9</accession>
<dbReference type="Gene3D" id="3.30.1490.480">
    <property type="entry name" value="Endolytic murein transglycosylase"/>
    <property type="match status" value="1"/>
</dbReference>